<protein>
    <recommendedName>
        <fullName evidence="1">TonB C-terminal domain-containing protein</fullName>
    </recommendedName>
</protein>
<dbReference type="Gene3D" id="3.30.1150.10">
    <property type="match status" value="1"/>
</dbReference>
<dbReference type="PANTHER" id="PTHR33446">
    <property type="entry name" value="PROTEIN TONB-RELATED"/>
    <property type="match status" value="1"/>
</dbReference>
<dbReference type="Proteomes" id="UP001501469">
    <property type="component" value="Unassembled WGS sequence"/>
</dbReference>
<evidence type="ECO:0000259" key="1">
    <source>
        <dbReference type="PROSITE" id="PS52015"/>
    </source>
</evidence>
<name>A0ABP7TUK5_9BACT</name>
<dbReference type="RefSeq" id="WP_345052269.1">
    <property type="nucleotide sequence ID" value="NZ_BAABDK010000012.1"/>
</dbReference>
<gene>
    <name evidence="2" type="ORF">GCM10022409_14630</name>
</gene>
<comment type="caution">
    <text evidence="2">The sequence shown here is derived from an EMBL/GenBank/DDBJ whole genome shotgun (WGS) entry which is preliminary data.</text>
</comment>
<sequence length="241" mass="26374">MADYTGPRYPGGPDSLRALVYRSTRQAGAAPAGHALVQFELMPDGKPTKYTIVRPPDPISKPLVDATALALNYLEGHMLAWQPAPPNPDAKPGDKFSRVSLVLDFAVLPTAQVYEYAEQNPVFGTLTQLLPERQRSYLQQLAADPEKRARFQSSVRGLVAFCQMQVRYPPAALRAHEQGTGYASFEVAENGVIEHPEILGSVGPALDKEILRVLPAASAPAHLHGQPVRVRYVLPLTFKIM</sequence>
<dbReference type="EMBL" id="BAABDK010000012">
    <property type="protein sequence ID" value="GAA4031480.1"/>
    <property type="molecule type" value="Genomic_DNA"/>
</dbReference>
<dbReference type="PROSITE" id="PS52015">
    <property type="entry name" value="TONB_CTD"/>
    <property type="match status" value="1"/>
</dbReference>
<reference evidence="3" key="1">
    <citation type="journal article" date="2019" name="Int. J. Syst. Evol. Microbiol.">
        <title>The Global Catalogue of Microorganisms (GCM) 10K type strain sequencing project: providing services to taxonomists for standard genome sequencing and annotation.</title>
        <authorList>
            <consortium name="The Broad Institute Genomics Platform"/>
            <consortium name="The Broad Institute Genome Sequencing Center for Infectious Disease"/>
            <person name="Wu L."/>
            <person name="Ma J."/>
        </authorList>
    </citation>
    <scope>NUCLEOTIDE SEQUENCE [LARGE SCALE GENOMIC DNA]</scope>
    <source>
        <strain evidence="3">JCM 17225</strain>
    </source>
</reference>
<feature type="domain" description="TonB C-terminal" evidence="1">
    <location>
        <begin position="153"/>
        <end position="241"/>
    </location>
</feature>
<organism evidence="2 3">
    <name type="scientific">Hymenobacter glaciei</name>
    <dbReference type="NCBI Taxonomy" id="877209"/>
    <lineage>
        <taxon>Bacteria</taxon>
        <taxon>Pseudomonadati</taxon>
        <taxon>Bacteroidota</taxon>
        <taxon>Cytophagia</taxon>
        <taxon>Cytophagales</taxon>
        <taxon>Hymenobacteraceae</taxon>
        <taxon>Hymenobacter</taxon>
    </lineage>
</organism>
<dbReference type="InterPro" id="IPR051045">
    <property type="entry name" value="TonB-dependent_transducer"/>
</dbReference>
<accession>A0ABP7TUK5</accession>
<keyword evidence="3" id="KW-1185">Reference proteome</keyword>
<evidence type="ECO:0000313" key="2">
    <source>
        <dbReference type="EMBL" id="GAA4031480.1"/>
    </source>
</evidence>
<evidence type="ECO:0000313" key="3">
    <source>
        <dbReference type="Proteomes" id="UP001501469"/>
    </source>
</evidence>
<dbReference type="PANTHER" id="PTHR33446:SF2">
    <property type="entry name" value="PROTEIN TONB"/>
    <property type="match status" value="1"/>
</dbReference>
<dbReference type="Pfam" id="PF03544">
    <property type="entry name" value="TonB_C"/>
    <property type="match status" value="1"/>
</dbReference>
<proteinExistence type="predicted"/>
<dbReference type="SUPFAM" id="SSF74653">
    <property type="entry name" value="TolA/TonB C-terminal domain"/>
    <property type="match status" value="1"/>
</dbReference>
<dbReference type="InterPro" id="IPR037682">
    <property type="entry name" value="TonB_C"/>
</dbReference>